<keyword evidence="2" id="KW-1185">Reference proteome</keyword>
<protein>
    <submittedName>
        <fullName evidence="1">Uncharacterized protein</fullName>
    </submittedName>
</protein>
<proteinExistence type="predicted"/>
<evidence type="ECO:0000313" key="2">
    <source>
        <dbReference type="Proteomes" id="UP000273154"/>
    </source>
</evidence>
<dbReference type="GeneID" id="88848890"/>
<dbReference type="EMBL" id="AP019367">
    <property type="protein sequence ID" value="BBH50176.1"/>
    <property type="molecule type" value="Genomic_DNA"/>
</dbReference>
<reference evidence="2" key="1">
    <citation type="submission" date="2018-11" db="EMBL/GenBank/DDBJ databases">
        <title>Comparative genomics of Parolsenella catena and Libanicoccus massiliensis: Reclassification of Libanicoccus massiliensis as Parolsenella massiliensis comb. nov.</title>
        <authorList>
            <person name="Sakamoto M."/>
            <person name="Ikeyama N."/>
            <person name="Murakami T."/>
            <person name="Mori H."/>
            <person name="Yuki M."/>
            <person name="Ohkuma M."/>
        </authorList>
    </citation>
    <scope>NUCLEOTIDE SEQUENCE [LARGE SCALE GENOMIC DNA]</scope>
    <source>
        <strain evidence="2">JCM 31932</strain>
    </source>
</reference>
<dbReference type="Proteomes" id="UP000273154">
    <property type="component" value="Chromosome"/>
</dbReference>
<evidence type="ECO:0000313" key="1">
    <source>
        <dbReference type="EMBL" id="BBH50176.1"/>
    </source>
</evidence>
<name>A0A3G9K1J0_9ACTN</name>
<dbReference type="AlphaFoldDB" id="A0A3G9K1J0"/>
<dbReference type="KEGG" id="pcat:Pcatena_07630"/>
<organism evidence="1 2">
    <name type="scientific">Parolsenella catena</name>
    <dbReference type="NCBI Taxonomy" id="2003188"/>
    <lineage>
        <taxon>Bacteria</taxon>
        <taxon>Bacillati</taxon>
        <taxon>Actinomycetota</taxon>
        <taxon>Coriobacteriia</taxon>
        <taxon>Coriobacteriales</taxon>
        <taxon>Atopobiaceae</taxon>
        <taxon>Parolsenella</taxon>
    </lineage>
</organism>
<dbReference type="RefSeq" id="WP_126421775.1">
    <property type="nucleotide sequence ID" value="NZ_AP019367.1"/>
</dbReference>
<sequence>MSDARNIRPLPKTMALIEYGDRTSALPGLLLDDFEDALGAYARIGGVPSPRRALASRHADALVIATHARDMREARYTAIAPGALVYALIACDACETSEARQALESLEDRLDRTHATLAGCALIPLAETLETRMRGPRMGHARRNVSEATDELVLALRCADEAGIIDVRPPWPRALCHLLASRRR</sequence>
<accession>A0A3G9K1J0</accession>
<dbReference type="OrthoDB" id="3183966at2"/>
<gene>
    <name evidence="1" type="ORF">Pcatena_07630</name>
</gene>